<feature type="region of interest" description="Disordered" evidence="1">
    <location>
        <begin position="1"/>
        <end position="73"/>
    </location>
</feature>
<comment type="caution">
    <text evidence="2">The sequence shown here is derived from an EMBL/GenBank/DDBJ whole genome shotgun (WGS) entry which is preliminary data.</text>
</comment>
<sequence length="73" mass="8050">MAEPRRRPGACHADPGRHRPRRGPPPGPAEPVRHHPRPGARRPRRRLPGRRLHVVGLSPAGPRPDLAWPDPGA</sequence>
<gene>
    <name evidence="2" type="ORF">FF100_16380</name>
</gene>
<evidence type="ECO:0000256" key="1">
    <source>
        <dbReference type="SAM" id="MobiDB-lite"/>
    </source>
</evidence>
<accession>A0A5C4LF39</accession>
<feature type="compositionally biased region" description="Basic residues" evidence="1">
    <location>
        <begin position="34"/>
        <end position="53"/>
    </location>
</feature>
<proteinExistence type="predicted"/>
<reference evidence="2 3" key="1">
    <citation type="submission" date="2019-06" db="EMBL/GenBank/DDBJ databases">
        <title>Genome of Methylobacterium sp. 17Sr1-39.</title>
        <authorList>
            <person name="Seo T."/>
        </authorList>
    </citation>
    <scope>NUCLEOTIDE SEQUENCE [LARGE SCALE GENOMIC DNA]</scope>
    <source>
        <strain evidence="2 3">17Sr1-39</strain>
    </source>
</reference>
<dbReference type="EMBL" id="VDDA01000006">
    <property type="protein sequence ID" value="TNC12398.1"/>
    <property type="molecule type" value="Genomic_DNA"/>
</dbReference>
<keyword evidence="3" id="KW-1185">Reference proteome</keyword>
<evidence type="ECO:0000313" key="3">
    <source>
        <dbReference type="Proteomes" id="UP000305267"/>
    </source>
</evidence>
<organism evidence="2 3">
    <name type="scientific">Methylobacterium terricola</name>
    <dbReference type="NCBI Taxonomy" id="2583531"/>
    <lineage>
        <taxon>Bacteria</taxon>
        <taxon>Pseudomonadati</taxon>
        <taxon>Pseudomonadota</taxon>
        <taxon>Alphaproteobacteria</taxon>
        <taxon>Hyphomicrobiales</taxon>
        <taxon>Methylobacteriaceae</taxon>
        <taxon>Methylobacterium</taxon>
    </lineage>
</organism>
<name>A0A5C4LF39_9HYPH</name>
<dbReference type="Proteomes" id="UP000305267">
    <property type="component" value="Unassembled WGS sequence"/>
</dbReference>
<protein>
    <submittedName>
        <fullName evidence="2">Uncharacterized protein</fullName>
    </submittedName>
</protein>
<dbReference type="AlphaFoldDB" id="A0A5C4LF39"/>
<evidence type="ECO:0000313" key="2">
    <source>
        <dbReference type="EMBL" id="TNC12398.1"/>
    </source>
</evidence>